<dbReference type="InterPro" id="IPR002110">
    <property type="entry name" value="Ankyrin_rpt"/>
</dbReference>
<organism evidence="1 2">
    <name type="scientific">Thraustotheca clavata</name>
    <dbReference type="NCBI Taxonomy" id="74557"/>
    <lineage>
        <taxon>Eukaryota</taxon>
        <taxon>Sar</taxon>
        <taxon>Stramenopiles</taxon>
        <taxon>Oomycota</taxon>
        <taxon>Saprolegniomycetes</taxon>
        <taxon>Saprolegniales</taxon>
        <taxon>Achlyaceae</taxon>
        <taxon>Thraustotheca</taxon>
    </lineage>
</organism>
<dbReference type="EMBL" id="JNBS01002164">
    <property type="protein sequence ID" value="OQR94805.1"/>
    <property type="molecule type" value="Genomic_DNA"/>
</dbReference>
<reference evidence="1 2" key="1">
    <citation type="journal article" date="2014" name="Genome Biol. Evol.">
        <title>The secreted proteins of Achlya hypogyna and Thraustotheca clavata identify the ancestral oomycete secretome and reveal gene acquisitions by horizontal gene transfer.</title>
        <authorList>
            <person name="Misner I."/>
            <person name="Blouin N."/>
            <person name="Leonard G."/>
            <person name="Richards T.A."/>
            <person name="Lane C.E."/>
        </authorList>
    </citation>
    <scope>NUCLEOTIDE SEQUENCE [LARGE SCALE GENOMIC DNA]</scope>
    <source>
        <strain evidence="1 2">ATCC 34112</strain>
    </source>
</reference>
<proteinExistence type="predicted"/>
<dbReference type="OrthoDB" id="60283at2759"/>
<dbReference type="PANTHER" id="PTHR46586">
    <property type="entry name" value="ANKYRIN REPEAT-CONTAINING PROTEIN"/>
    <property type="match status" value="1"/>
</dbReference>
<comment type="caution">
    <text evidence="1">The sequence shown here is derived from an EMBL/GenBank/DDBJ whole genome shotgun (WGS) entry which is preliminary data.</text>
</comment>
<dbReference type="Proteomes" id="UP000243217">
    <property type="component" value="Unassembled WGS sequence"/>
</dbReference>
<dbReference type="InterPro" id="IPR036770">
    <property type="entry name" value="Ankyrin_rpt-contain_sf"/>
</dbReference>
<dbReference type="PANTHER" id="PTHR46586:SF3">
    <property type="entry name" value="ANKYRIN REPEAT-CONTAINING PROTEIN"/>
    <property type="match status" value="1"/>
</dbReference>
<accession>A0A1V9Z9Y3</accession>
<dbReference type="SUPFAM" id="SSF48403">
    <property type="entry name" value="Ankyrin repeat"/>
    <property type="match status" value="1"/>
</dbReference>
<dbReference type="Gene3D" id="1.25.40.20">
    <property type="entry name" value="Ankyrin repeat-containing domain"/>
    <property type="match status" value="3"/>
</dbReference>
<evidence type="ECO:0000313" key="2">
    <source>
        <dbReference type="Proteomes" id="UP000243217"/>
    </source>
</evidence>
<name>A0A1V9Z9Y3_9STRA</name>
<evidence type="ECO:0000313" key="1">
    <source>
        <dbReference type="EMBL" id="OQR94805.1"/>
    </source>
</evidence>
<sequence length="475" mass="54879">MAGPLTQYLNGIEKNEFDSNDKVWADAFILDWEGDFDTLPYIIPSRIAFRQIKTKLMYHRCKEYFKFEDVHVVKFSNLYKYELEELLDEDYSDQESIYTKDLDKDNTIGFIQFHDYVVAPMKNLWLHELRISKLWFPVALAKAAIYHGCVRLLDYLVKYNGVDLALLSELEDDGPSMDVVAENGHLNMLKYLHKAGFKCTTDAMDQAAEKGYLDILEYLHKAGFESFNAFEKAAENGHLDIVKWLHENTTQECYSRLVEDVISNGHIEVFKYLQTHFDLKLSQSAMVMAVEKDNLELVKLLREQYHLICCQNSMEKAVRRGHLPVVQYLYENREEEFLAINDVPAYYGHANVMKYLFGKCLMQFSKEAMDRAASAGYVEAVEFLHTNFTEGCTEKAMDNAAKNGQFEIVKFLHENRTEGCTTKAMDQAAANGHIDIVKYLHENRTEGCTTDAKYQATKNGHLEVVKYLHENHIEG</sequence>
<dbReference type="InterPro" id="IPR052050">
    <property type="entry name" value="SecEffector_AnkRepeat"/>
</dbReference>
<protein>
    <submittedName>
        <fullName evidence="1">Uncharacterized protein</fullName>
    </submittedName>
</protein>
<gene>
    <name evidence="1" type="ORF">THRCLA_08091</name>
</gene>
<dbReference type="AlphaFoldDB" id="A0A1V9Z9Y3"/>
<dbReference type="Pfam" id="PF12796">
    <property type="entry name" value="Ank_2"/>
    <property type="match status" value="2"/>
</dbReference>
<keyword evidence="2" id="KW-1185">Reference proteome</keyword>